<evidence type="ECO:0000256" key="1">
    <source>
        <dbReference type="SAM" id="MobiDB-lite"/>
    </source>
</evidence>
<feature type="compositionally biased region" description="Basic and acidic residues" evidence="1">
    <location>
        <begin position="122"/>
        <end position="131"/>
    </location>
</feature>
<keyword evidence="2" id="KW-0812">Transmembrane</keyword>
<evidence type="ECO:0000313" key="3">
    <source>
        <dbReference type="EMBL" id="CAD9350077.1"/>
    </source>
</evidence>
<accession>A0A7S1ZVX5</accession>
<feature type="region of interest" description="Disordered" evidence="1">
    <location>
        <begin position="1"/>
        <end position="22"/>
    </location>
</feature>
<feature type="transmembrane region" description="Helical" evidence="2">
    <location>
        <begin position="29"/>
        <end position="50"/>
    </location>
</feature>
<feature type="compositionally biased region" description="Polar residues" evidence="1">
    <location>
        <begin position="134"/>
        <end position="155"/>
    </location>
</feature>
<evidence type="ECO:0000256" key="2">
    <source>
        <dbReference type="SAM" id="Phobius"/>
    </source>
</evidence>
<dbReference type="AlphaFoldDB" id="A0A7S1ZVX5"/>
<proteinExistence type="predicted"/>
<organism evidence="3">
    <name type="scientific">Ditylum brightwellii</name>
    <dbReference type="NCBI Taxonomy" id="49249"/>
    <lineage>
        <taxon>Eukaryota</taxon>
        <taxon>Sar</taxon>
        <taxon>Stramenopiles</taxon>
        <taxon>Ochrophyta</taxon>
        <taxon>Bacillariophyta</taxon>
        <taxon>Mediophyceae</taxon>
        <taxon>Lithodesmiophycidae</taxon>
        <taxon>Lithodesmiales</taxon>
        <taxon>Lithodesmiaceae</taxon>
        <taxon>Ditylum</taxon>
    </lineage>
</organism>
<protein>
    <submittedName>
        <fullName evidence="3">Uncharacterized protein</fullName>
    </submittedName>
</protein>
<feature type="transmembrane region" description="Helical" evidence="2">
    <location>
        <begin position="201"/>
        <end position="219"/>
    </location>
</feature>
<gene>
    <name evidence="3" type="ORF">DBRI1063_LOCUS21274</name>
</gene>
<sequence>MVSTYTETITREDNNGNDNNMTRQVRGKVAMLSLALLLLNINAATAFHAGQMRSLKLARRSGIHRFNTFDLVVIGNGSKYEGDFDFPLPSDDDSVAGGEILMREFRDEVRIREMRVSLEQMHQRDQQEARMKNRQFSTNSRSMGSRTGSSAQSSAGLFTGSGTSVYSVPIARMPSRAPVSSQEAVVGFNILGMQAPDTTQFVQVAVAFFLFSFALNFGYSDGSHQHMRDNGFSNSIPVKIVNAASVISDAVNEVKPSSCVGASAWLC</sequence>
<dbReference type="EMBL" id="HBGN01032934">
    <property type="protein sequence ID" value="CAD9350077.1"/>
    <property type="molecule type" value="Transcribed_RNA"/>
</dbReference>
<reference evidence="3" key="1">
    <citation type="submission" date="2021-01" db="EMBL/GenBank/DDBJ databases">
        <authorList>
            <person name="Corre E."/>
            <person name="Pelletier E."/>
            <person name="Niang G."/>
            <person name="Scheremetjew M."/>
            <person name="Finn R."/>
            <person name="Kale V."/>
            <person name="Holt S."/>
            <person name="Cochrane G."/>
            <person name="Meng A."/>
            <person name="Brown T."/>
            <person name="Cohen L."/>
        </authorList>
    </citation>
    <scope>NUCLEOTIDE SEQUENCE</scope>
    <source>
        <strain evidence="3">Pop2</strain>
    </source>
</reference>
<feature type="region of interest" description="Disordered" evidence="1">
    <location>
        <begin position="122"/>
        <end position="155"/>
    </location>
</feature>
<keyword evidence="2" id="KW-0472">Membrane</keyword>
<name>A0A7S1ZVX5_9STRA</name>
<keyword evidence="2" id="KW-1133">Transmembrane helix</keyword>